<name>A0ABT5E0Q2_9BACT</name>
<evidence type="ECO:0000256" key="1">
    <source>
        <dbReference type="SAM" id="MobiDB-lite"/>
    </source>
</evidence>
<dbReference type="RefSeq" id="WP_272087028.1">
    <property type="nucleotide sequence ID" value="NZ_JAQNDL010000001.1"/>
</dbReference>
<organism evidence="2 3">
    <name type="scientific">Nannocystis bainbridge</name>
    <dbReference type="NCBI Taxonomy" id="2995303"/>
    <lineage>
        <taxon>Bacteria</taxon>
        <taxon>Pseudomonadati</taxon>
        <taxon>Myxococcota</taxon>
        <taxon>Polyangia</taxon>
        <taxon>Nannocystales</taxon>
        <taxon>Nannocystaceae</taxon>
        <taxon>Nannocystis</taxon>
    </lineage>
</organism>
<evidence type="ECO:0000313" key="3">
    <source>
        <dbReference type="Proteomes" id="UP001221686"/>
    </source>
</evidence>
<accession>A0ABT5E0Q2</accession>
<evidence type="ECO:0000313" key="2">
    <source>
        <dbReference type="EMBL" id="MDC0718548.1"/>
    </source>
</evidence>
<dbReference type="PROSITE" id="PS51257">
    <property type="entry name" value="PROKAR_LIPOPROTEIN"/>
    <property type="match status" value="1"/>
</dbReference>
<dbReference type="Proteomes" id="UP001221686">
    <property type="component" value="Unassembled WGS sequence"/>
</dbReference>
<comment type="caution">
    <text evidence="2">The sequence shown here is derived from an EMBL/GenBank/DDBJ whole genome shotgun (WGS) entry which is preliminary data.</text>
</comment>
<keyword evidence="3" id="KW-1185">Reference proteome</keyword>
<protein>
    <submittedName>
        <fullName evidence="2">Uncharacterized protein</fullName>
    </submittedName>
</protein>
<dbReference type="EMBL" id="JAQNDL010000001">
    <property type="protein sequence ID" value="MDC0718548.1"/>
    <property type="molecule type" value="Genomic_DNA"/>
</dbReference>
<feature type="compositionally biased region" description="Pro residues" evidence="1">
    <location>
        <begin position="137"/>
        <end position="146"/>
    </location>
</feature>
<gene>
    <name evidence="2" type="ORF">POL25_16690</name>
</gene>
<reference evidence="2 3" key="1">
    <citation type="submission" date="2022-11" db="EMBL/GenBank/DDBJ databases">
        <title>Minimal conservation of predation-associated metabolite biosynthetic gene clusters underscores biosynthetic potential of Myxococcota including descriptions for ten novel species: Archangium lansinium sp. nov., Myxococcus landrumus sp. nov., Nannocystis bai.</title>
        <authorList>
            <person name="Ahearne A."/>
            <person name="Stevens C."/>
            <person name="Dowd S."/>
        </authorList>
    </citation>
    <scope>NUCLEOTIDE SEQUENCE [LARGE SCALE GENOMIC DNA]</scope>
    <source>
        <strain evidence="2 3">BB15-2</strain>
    </source>
</reference>
<sequence>MRTLLSLVFLVAVLWASCTVKLGAFTLSEHVDRIGETPQAKDLLDGTRGRISPMLEDMKQRIFGEYVEAPTRATTTKEPPGERRKSLPRPSHAAMRTAPPVEPSGERRKSLPRPSPAAMRTAPPAEPPGERRKSLPRPSPAAPPAEPATERMTTPRRGPSSADDARLPGARRAAMRRDGA</sequence>
<feature type="region of interest" description="Disordered" evidence="1">
    <location>
        <begin position="66"/>
        <end position="180"/>
    </location>
</feature>
<proteinExistence type="predicted"/>